<dbReference type="OrthoDB" id="10466213at2759"/>
<organism evidence="2 3">
    <name type="scientific">Trypanosoma theileri</name>
    <dbReference type="NCBI Taxonomy" id="67003"/>
    <lineage>
        <taxon>Eukaryota</taxon>
        <taxon>Discoba</taxon>
        <taxon>Euglenozoa</taxon>
        <taxon>Kinetoplastea</taxon>
        <taxon>Metakinetoplastina</taxon>
        <taxon>Trypanosomatida</taxon>
        <taxon>Trypanosomatidae</taxon>
        <taxon>Trypanosoma</taxon>
    </lineage>
</organism>
<sequence length="249" mass="28349">MKKKVAVVDGEDDSDENETPKTTTKNRSTALEEELKINPTKLHTKVSQRHIPSEKKLTCIENSTFTNNQHQPRLEAEKGEVQLNMRLNALSLLLEEKQEKFKPAFFMRDSPPNTATTPPIITVEKSQNPVVFKPSIKTHQKDSGNCEEDNIVKEDSPYVTCSYSTQEKQIYNLWRENMKEIHTRSLQKTVKIADKLNDELAAKINLLKNTQHSIHNVLSISNSLIDAIDCFNNVATECYPALCQHKTTT</sequence>
<dbReference type="VEuPathDB" id="TriTrypDB:TM35_000015630"/>
<dbReference type="AlphaFoldDB" id="A0A1X0P9U4"/>
<dbReference type="EMBL" id="NBCO01000001">
    <property type="protein sequence ID" value="ORC93686.1"/>
    <property type="molecule type" value="Genomic_DNA"/>
</dbReference>
<gene>
    <name evidence="2" type="ORF">TM35_000015630</name>
</gene>
<name>A0A1X0P9U4_9TRYP</name>
<comment type="caution">
    <text evidence="2">The sequence shown here is derived from an EMBL/GenBank/DDBJ whole genome shotgun (WGS) entry which is preliminary data.</text>
</comment>
<dbReference type="Proteomes" id="UP000192257">
    <property type="component" value="Unassembled WGS sequence"/>
</dbReference>
<evidence type="ECO:0000256" key="1">
    <source>
        <dbReference type="SAM" id="MobiDB-lite"/>
    </source>
</evidence>
<proteinExistence type="predicted"/>
<evidence type="ECO:0000313" key="2">
    <source>
        <dbReference type="EMBL" id="ORC93686.1"/>
    </source>
</evidence>
<accession>A0A1X0P9U4</accession>
<protein>
    <submittedName>
        <fullName evidence="2">Uncharacterized protein</fullName>
    </submittedName>
</protein>
<evidence type="ECO:0000313" key="3">
    <source>
        <dbReference type="Proteomes" id="UP000192257"/>
    </source>
</evidence>
<dbReference type="RefSeq" id="XP_028887752.1">
    <property type="nucleotide sequence ID" value="XM_029021244.1"/>
</dbReference>
<feature type="region of interest" description="Disordered" evidence="1">
    <location>
        <begin position="1"/>
        <end position="30"/>
    </location>
</feature>
<keyword evidence="3" id="KW-1185">Reference proteome</keyword>
<reference evidence="2 3" key="1">
    <citation type="submission" date="2017-03" db="EMBL/GenBank/DDBJ databases">
        <title>An alternative strategy for trypanosome survival in the mammalian bloodstream revealed through genome and transcriptome analysis of the ubiquitous bovine parasite Trypanosoma (Megatrypanum) theileri.</title>
        <authorList>
            <person name="Kelly S."/>
            <person name="Ivens A."/>
            <person name="Mott A."/>
            <person name="O'Neill E."/>
            <person name="Emms D."/>
            <person name="Macleod O."/>
            <person name="Voorheis P."/>
            <person name="Matthews J."/>
            <person name="Matthews K."/>
            <person name="Carrington M."/>
        </authorList>
    </citation>
    <scope>NUCLEOTIDE SEQUENCE [LARGE SCALE GENOMIC DNA]</scope>
    <source>
        <strain evidence="2">Edinburgh</strain>
    </source>
</reference>
<dbReference type="GeneID" id="39981024"/>
<feature type="compositionally biased region" description="Polar residues" evidence="1">
    <location>
        <begin position="20"/>
        <end position="29"/>
    </location>
</feature>